<dbReference type="RefSeq" id="WP_188403319.1">
    <property type="nucleotide sequence ID" value="NZ_BMCE01000002.1"/>
</dbReference>
<comment type="cofactor">
    <cofactor evidence="1">
        <name>Zn(2+)</name>
        <dbReference type="ChEBI" id="CHEBI:29105"/>
    </cofactor>
</comment>
<dbReference type="SUPFAM" id="SSF51569">
    <property type="entry name" value="Aldolase"/>
    <property type="match status" value="1"/>
</dbReference>
<evidence type="ECO:0000313" key="3">
    <source>
        <dbReference type="Proteomes" id="UP001319060"/>
    </source>
</evidence>
<keyword evidence="3" id="KW-1185">Reference proteome</keyword>
<reference evidence="2 3" key="1">
    <citation type="submission" date="2021-01" db="EMBL/GenBank/DDBJ databases">
        <title>Genome Sequencing of Type Strains.</title>
        <authorList>
            <person name="Lemaire J.F."/>
            <person name="Inderbitzin P."/>
            <person name="Collins S.B."/>
            <person name="Wespe N."/>
            <person name="Knight-Connoni V."/>
        </authorList>
    </citation>
    <scope>NUCLEOTIDE SEQUENCE [LARGE SCALE GENOMIC DNA]</scope>
    <source>
        <strain evidence="2 3">DSM 14730</strain>
    </source>
</reference>
<evidence type="ECO:0000256" key="1">
    <source>
        <dbReference type="ARBA" id="ARBA00001947"/>
    </source>
</evidence>
<organism evidence="2 3">
    <name type="scientific">Fictibacillus barbaricus</name>
    <dbReference type="NCBI Taxonomy" id="182136"/>
    <lineage>
        <taxon>Bacteria</taxon>
        <taxon>Bacillati</taxon>
        <taxon>Bacillota</taxon>
        <taxon>Bacilli</taxon>
        <taxon>Bacillales</taxon>
        <taxon>Fictibacillaceae</taxon>
        <taxon>Fictibacillus</taxon>
    </lineage>
</organism>
<dbReference type="NCBIfam" id="NF006626">
    <property type="entry name" value="PRK09195.1"/>
    <property type="match status" value="1"/>
</dbReference>
<dbReference type="EC" id="4.1.2.40" evidence="2"/>
<name>A0ABS2ZEJ7_9BACL</name>
<dbReference type="NCBIfam" id="TIGR00167">
    <property type="entry name" value="cbbA"/>
    <property type="match status" value="1"/>
</dbReference>
<evidence type="ECO:0000313" key="2">
    <source>
        <dbReference type="EMBL" id="MBN3545044.1"/>
    </source>
</evidence>
<dbReference type="NCBIfam" id="NF009374">
    <property type="entry name" value="PRK12737.1"/>
    <property type="match status" value="1"/>
</dbReference>
<dbReference type="CDD" id="cd00947">
    <property type="entry name" value="TBP_aldolase_IIB"/>
    <property type="match status" value="1"/>
</dbReference>
<gene>
    <name evidence="2" type="primary">gatY</name>
    <name evidence="2" type="ORF">JYA64_07045</name>
</gene>
<protein>
    <submittedName>
        <fullName evidence="2">Tagatose-bisphosphate aldolase subunit GatY</fullName>
        <ecNumber evidence="2">4.1.2.40</ecNumber>
    </submittedName>
</protein>
<dbReference type="GO" id="GO:0009025">
    <property type="term" value="F:tagatose-bisphosphate aldolase activity"/>
    <property type="evidence" value="ECO:0007669"/>
    <property type="project" value="UniProtKB-EC"/>
</dbReference>
<dbReference type="InterPro" id="IPR000771">
    <property type="entry name" value="FBA_II"/>
</dbReference>
<comment type="caution">
    <text evidence="2">The sequence shown here is derived from an EMBL/GenBank/DDBJ whole genome shotgun (WGS) entry which is preliminary data.</text>
</comment>
<dbReference type="InterPro" id="IPR050246">
    <property type="entry name" value="Class_II_FBP_aldolase"/>
</dbReference>
<dbReference type="InterPro" id="IPR013785">
    <property type="entry name" value="Aldolase_TIM"/>
</dbReference>
<keyword evidence="2" id="KW-0456">Lyase</keyword>
<dbReference type="Pfam" id="PF01116">
    <property type="entry name" value="F_bP_aldolase"/>
    <property type="match status" value="1"/>
</dbReference>
<dbReference type="PANTHER" id="PTHR30304">
    <property type="entry name" value="D-TAGATOSE-1,6-BISPHOSPHATE ALDOLASE"/>
    <property type="match status" value="1"/>
</dbReference>
<dbReference type="Gene3D" id="3.20.20.70">
    <property type="entry name" value="Aldolase class I"/>
    <property type="match status" value="1"/>
</dbReference>
<sequence length="283" mass="31416">MITSKRSILLNAQANGYAVPAFNIHNLETLKAVLETAADLRSPVIIAATPSTVRYIGEHYLIGMMEATQKQFDIPVCFHLDHHERLENIKELIDLGIHSVMIDASHYEFEENIKIVSEIVEYAEKSGVAVEAELGRLSGIEDDMVVDEKDKMYTDPYQAKEFVVRTGVDSLAVAIGTAHGLYKGKPNVDINRLAAIQKEVEVPLVLHGGSGLSDDLVQETIRLGICKVNIATELKIAFAQGLRAYLKENPEVNDPRYYFKDAIANMKRVVSDKIKMCGSMNRG</sequence>
<dbReference type="EMBL" id="JAFHKS010000042">
    <property type="protein sequence ID" value="MBN3545044.1"/>
    <property type="molecule type" value="Genomic_DNA"/>
</dbReference>
<dbReference type="Proteomes" id="UP001319060">
    <property type="component" value="Unassembled WGS sequence"/>
</dbReference>
<dbReference type="PANTHER" id="PTHR30304:SF0">
    <property type="entry name" value="D-TAGATOSE-1,6-BISPHOSPHATE ALDOLASE SUBUNIT GATY-RELATED"/>
    <property type="match status" value="1"/>
</dbReference>
<proteinExistence type="predicted"/>
<accession>A0ABS2ZEJ7</accession>
<dbReference type="PIRSF" id="PIRSF001359">
    <property type="entry name" value="F_bP_aldolase_II"/>
    <property type="match status" value="1"/>
</dbReference>